<dbReference type="InterPro" id="IPR003593">
    <property type="entry name" value="AAA+_ATPase"/>
</dbReference>
<dbReference type="EMBL" id="OU912926">
    <property type="protein sequence ID" value="CAG9933913.1"/>
    <property type="molecule type" value="Genomic_DNA"/>
</dbReference>
<evidence type="ECO:0000256" key="3">
    <source>
        <dbReference type="ARBA" id="ARBA00022475"/>
    </source>
</evidence>
<dbReference type="PANTHER" id="PTHR43335">
    <property type="entry name" value="ABC TRANSPORTER, ATP-BINDING PROTEIN"/>
    <property type="match status" value="1"/>
</dbReference>
<feature type="domain" description="ABC transporter" evidence="7">
    <location>
        <begin position="28"/>
        <end position="257"/>
    </location>
</feature>
<accession>A0ABN8AM62</accession>
<evidence type="ECO:0000256" key="2">
    <source>
        <dbReference type="ARBA" id="ARBA00022448"/>
    </source>
</evidence>
<reference evidence="8 9" key="1">
    <citation type="submission" date="2021-10" db="EMBL/GenBank/DDBJ databases">
        <authorList>
            <person name="Koch H."/>
        </authorList>
    </citation>
    <scope>NUCLEOTIDE SEQUENCE [LARGE SCALE GENOMIC DNA]</scope>
    <source>
        <strain evidence="8">6680</strain>
    </source>
</reference>
<keyword evidence="6" id="KW-1133">Transmembrane helix</keyword>
<sequence length="331" mass="36411">MYNDILGYIYLPIQSASALMSVIAPITLSARNLIRRFGQREVIHGVSLELRHGEVLGLLGHNGAGKSTTLQMLTGALLPHSGEIEICGFDLTRQPQKAKAQTGFLPETPPLYREMSVNDFLIFAAKLHRIPRAQIADALTETKRRCGLQDSGKKIIGTLSKGYQQRIGIAQAIIHQPAVIILDEPTVGLDPSQIRGIRTLIRELGNMHSVILSTHLLGEVESICDRVEIMHHGRLIYGDSSTKMQQYGSQSGFIVTLLAPPALSELEALTDVQQIDPLSTTQFRILHAANTNPSAALLALAAQHGWQAEQLVPLRTRLEDVFMQITQDEKL</sequence>
<dbReference type="InterPro" id="IPR027417">
    <property type="entry name" value="P-loop_NTPase"/>
</dbReference>
<comment type="similarity">
    <text evidence="1">Belongs to the ABC transporter superfamily.</text>
</comment>
<dbReference type="PANTHER" id="PTHR43335:SF4">
    <property type="entry name" value="ABC TRANSPORTER, ATP-BINDING PROTEIN"/>
    <property type="match status" value="1"/>
</dbReference>
<feature type="transmembrane region" description="Helical" evidence="6">
    <location>
        <begin position="6"/>
        <end position="30"/>
    </location>
</feature>
<evidence type="ECO:0000313" key="9">
    <source>
        <dbReference type="Proteomes" id="UP000839052"/>
    </source>
</evidence>
<dbReference type="PROSITE" id="PS50893">
    <property type="entry name" value="ABC_TRANSPORTER_2"/>
    <property type="match status" value="1"/>
</dbReference>
<keyword evidence="6" id="KW-0472">Membrane</keyword>
<keyword evidence="2" id="KW-0813">Transport</keyword>
<dbReference type="GO" id="GO:0005524">
    <property type="term" value="F:ATP binding"/>
    <property type="evidence" value="ECO:0007669"/>
    <property type="project" value="UniProtKB-KW"/>
</dbReference>
<keyword evidence="5 8" id="KW-0067">ATP-binding</keyword>
<gene>
    <name evidence="8" type="ORF">NTG6680_2664</name>
</gene>
<dbReference type="SUPFAM" id="SSF52540">
    <property type="entry name" value="P-loop containing nucleoside triphosphate hydrolases"/>
    <property type="match status" value="1"/>
</dbReference>
<dbReference type="CDD" id="cd03230">
    <property type="entry name" value="ABC_DR_subfamily_A"/>
    <property type="match status" value="1"/>
</dbReference>
<protein>
    <submittedName>
        <fullName evidence="8">ABC-2 type transport system ATP-binding protein</fullName>
    </submittedName>
</protein>
<dbReference type="InterPro" id="IPR003439">
    <property type="entry name" value="ABC_transporter-like_ATP-bd"/>
</dbReference>
<evidence type="ECO:0000256" key="1">
    <source>
        <dbReference type="ARBA" id="ARBA00005417"/>
    </source>
</evidence>
<evidence type="ECO:0000256" key="6">
    <source>
        <dbReference type="SAM" id="Phobius"/>
    </source>
</evidence>
<dbReference type="Gene3D" id="3.40.50.300">
    <property type="entry name" value="P-loop containing nucleotide triphosphate hydrolases"/>
    <property type="match status" value="1"/>
</dbReference>
<keyword evidence="3" id="KW-1003">Cell membrane</keyword>
<dbReference type="Pfam" id="PF00005">
    <property type="entry name" value="ABC_tran"/>
    <property type="match status" value="1"/>
</dbReference>
<dbReference type="Proteomes" id="UP000839052">
    <property type="component" value="Chromosome"/>
</dbReference>
<evidence type="ECO:0000313" key="8">
    <source>
        <dbReference type="EMBL" id="CAG9933913.1"/>
    </source>
</evidence>
<keyword evidence="9" id="KW-1185">Reference proteome</keyword>
<name>A0ABN8AM62_9PROT</name>
<organism evidence="8 9">
    <name type="scientific">Candidatus Nitrotoga arctica</name>
    <dbReference type="NCBI Taxonomy" id="453162"/>
    <lineage>
        <taxon>Bacteria</taxon>
        <taxon>Pseudomonadati</taxon>
        <taxon>Pseudomonadota</taxon>
        <taxon>Betaproteobacteria</taxon>
        <taxon>Nitrosomonadales</taxon>
        <taxon>Gallionellaceae</taxon>
        <taxon>Candidatus Nitrotoga</taxon>
    </lineage>
</organism>
<evidence type="ECO:0000256" key="4">
    <source>
        <dbReference type="ARBA" id="ARBA00022741"/>
    </source>
</evidence>
<evidence type="ECO:0000259" key="7">
    <source>
        <dbReference type="PROSITE" id="PS50893"/>
    </source>
</evidence>
<evidence type="ECO:0000256" key="5">
    <source>
        <dbReference type="ARBA" id="ARBA00022840"/>
    </source>
</evidence>
<proteinExistence type="inferred from homology"/>
<keyword evidence="6" id="KW-0812">Transmembrane</keyword>
<keyword evidence="4" id="KW-0547">Nucleotide-binding</keyword>
<dbReference type="SMART" id="SM00382">
    <property type="entry name" value="AAA"/>
    <property type="match status" value="1"/>
</dbReference>